<comment type="caution">
    <text evidence="1">The sequence shown here is derived from an EMBL/GenBank/DDBJ whole genome shotgun (WGS) entry which is preliminary data.</text>
</comment>
<sequence length="69" mass="7904">MTDTDENTVEVFRATCSCGEVVVERDADRANLPREVNLEIAESVVGAHEFTHQWRSEEYTISRGWTDDE</sequence>
<dbReference type="RefSeq" id="WP_232569012.1">
    <property type="nucleotide sequence ID" value="NZ_CP089466.1"/>
</dbReference>
<dbReference type="Proteomes" id="UP001595660">
    <property type="component" value="Unassembled WGS sequence"/>
</dbReference>
<evidence type="ECO:0000313" key="2">
    <source>
        <dbReference type="Proteomes" id="UP001595660"/>
    </source>
</evidence>
<dbReference type="GeneID" id="69117821"/>
<protein>
    <submittedName>
        <fullName evidence="1">Uncharacterized protein</fullName>
    </submittedName>
</protein>
<name>A0ABD5N9Y9_9EURY</name>
<keyword evidence="2" id="KW-1185">Reference proteome</keyword>
<proteinExistence type="predicted"/>
<dbReference type="AlphaFoldDB" id="A0ABD5N9Y9"/>
<evidence type="ECO:0000313" key="1">
    <source>
        <dbReference type="EMBL" id="MFC3476268.1"/>
    </source>
</evidence>
<organism evidence="1 2">
    <name type="scientific">Halobacterium litoreum</name>
    <dbReference type="NCBI Taxonomy" id="2039234"/>
    <lineage>
        <taxon>Archaea</taxon>
        <taxon>Methanobacteriati</taxon>
        <taxon>Methanobacteriota</taxon>
        <taxon>Stenosarchaea group</taxon>
        <taxon>Halobacteria</taxon>
        <taxon>Halobacteriales</taxon>
        <taxon>Halobacteriaceae</taxon>
        <taxon>Halobacterium</taxon>
    </lineage>
</organism>
<gene>
    <name evidence="1" type="ORF">ACFOKC_00875</name>
</gene>
<reference evidence="1 2" key="1">
    <citation type="journal article" date="2019" name="Int. J. Syst. Evol. Microbiol.">
        <title>The Global Catalogue of Microorganisms (GCM) 10K type strain sequencing project: providing services to taxonomists for standard genome sequencing and annotation.</title>
        <authorList>
            <consortium name="The Broad Institute Genomics Platform"/>
            <consortium name="The Broad Institute Genome Sequencing Center for Infectious Disease"/>
            <person name="Wu L."/>
            <person name="Ma J."/>
        </authorList>
    </citation>
    <scope>NUCLEOTIDE SEQUENCE [LARGE SCALE GENOMIC DNA]</scope>
    <source>
        <strain evidence="1 2">CGMCC 1.12562</strain>
    </source>
</reference>
<accession>A0ABD5N9Y9</accession>
<dbReference type="EMBL" id="JBHRWN010000002">
    <property type="protein sequence ID" value="MFC3476268.1"/>
    <property type="molecule type" value="Genomic_DNA"/>
</dbReference>